<evidence type="ECO:0000313" key="3">
    <source>
        <dbReference type="Proteomes" id="UP000515211"/>
    </source>
</evidence>
<keyword evidence="3" id="KW-1185">Reference proteome</keyword>
<dbReference type="GeneID" id="107496995"/>
<evidence type="ECO:0000313" key="4">
    <source>
        <dbReference type="RefSeq" id="XP_052107767.1"/>
    </source>
</evidence>
<feature type="region of interest" description="Disordered" evidence="1">
    <location>
        <begin position="265"/>
        <end position="291"/>
    </location>
</feature>
<dbReference type="RefSeq" id="XP_052107767.1">
    <property type="nucleotide sequence ID" value="XM_052251807.1"/>
</dbReference>
<feature type="transmembrane region" description="Helical" evidence="2">
    <location>
        <begin position="66"/>
        <end position="84"/>
    </location>
</feature>
<protein>
    <submittedName>
        <fullName evidence="4">Uncharacterized protein LOC107496995 isoform X1</fullName>
    </submittedName>
</protein>
<accession>A0A9C6T571</accession>
<keyword evidence="2" id="KW-0472">Membrane</keyword>
<keyword evidence="2" id="KW-1133">Transmembrane helix</keyword>
<keyword evidence="2" id="KW-0812">Transmembrane</keyword>
<dbReference type="Proteomes" id="UP000515211">
    <property type="component" value="Chromosome 7"/>
</dbReference>
<evidence type="ECO:0000256" key="1">
    <source>
        <dbReference type="SAM" id="MobiDB-lite"/>
    </source>
</evidence>
<gene>
    <name evidence="4" type="primary">LOC107496995</name>
</gene>
<sequence length="304" mass="35416">MEPSPSTRYNLRSRGRIIGNRLLRLRRGVPVYNHHHSWLLLVTSFMLSLLIIICLLNYHSCQISDILVFFFSMFFLYKSILLAIKVKSLVGPPLKKQKPCGPSILRGTDEELGNQRPHDCKIRKEQRRQSRLRFMEKYRAYPFVAMQHYNRMLKEEEQYKVYDRGDGIMSAYKKVGVFHQLHILGVPKSFEYMQNSSDDDVPVKHFYARIHQAPKRNTHVDYCEPFEGEGPPWKGLDITRVVPLCCKFCGLANGRAIKSRSLELSEQAKANGEDSDSDYWDGYSDPNAPKKEIRGALAEFRRRR</sequence>
<reference evidence="3" key="1">
    <citation type="journal article" date="2016" name="Nat. Genet.">
        <title>The genome sequences of Arachis duranensis and Arachis ipaensis, the diploid ancestors of cultivated peanut.</title>
        <authorList>
            <person name="Bertioli D.J."/>
            <person name="Cannon S.B."/>
            <person name="Froenicke L."/>
            <person name="Huang G."/>
            <person name="Farmer A.D."/>
            <person name="Cannon E.K."/>
            <person name="Liu X."/>
            <person name="Gao D."/>
            <person name="Clevenger J."/>
            <person name="Dash S."/>
            <person name="Ren L."/>
            <person name="Moretzsohn M.C."/>
            <person name="Shirasawa K."/>
            <person name="Huang W."/>
            <person name="Vidigal B."/>
            <person name="Abernathy B."/>
            <person name="Chu Y."/>
            <person name="Niederhuth C.E."/>
            <person name="Umale P."/>
            <person name="Araujo A.C."/>
            <person name="Kozik A."/>
            <person name="Kim K.D."/>
            <person name="Burow M.D."/>
            <person name="Varshney R.K."/>
            <person name="Wang X."/>
            <person name="Zhang X."/>
            <person name="Barkley N."/>
            <person name="Guimaraes P.M."/>
            <person name="Isobe S."/>
            <person name="Guo B."/>
            <person name="Liao B."/>
            <person name="Stalker H.T."/>
            <person name="Schmitz R.J."/>
            <person name="Scheffler B.E."/>
            <person name="Leal-Bertioli S.C."/>
            <person name="Xun X."/>
            <person name="Jackson S.A."/>
            <person name="Michelmore R."/>
            <person name="Ozias-Akins P."/>
        </authorList>
    </citation>
    <scope>NUCLEOTIDE SEQUENCE [LARGE SCALE GENOMIC DNA]</scope>
    <source>
        <strain evidence="3">cv. V14167</strain>
    </source>
</reference>
<evidence type="ECO:0000256" key="2">
    <source>
        <dbReference type="SAM" id="Phobius"/>
    </source>
</evidence>
<reference evidence="4" key="2">
    <citation type="submission" date="2025-08" db="UniProtKB">
        <authorList>
            <consortium name="RefSeq"/>
        </authorList>
    </citation>
    <scope>IDENTIFICATION</scope>
    <source>
        <tissue evidence="4">Whole plant</tissue>
    </source>
</reference>
<name>A0A9C6T571_ARADU</name>
<organism evidence="3 4">
    <name type="scientific">Arachis duranensis</name>
    <name type="common">Wild peanut</name>
    <dbReference type="NCBI Taxonomy" id="130453"/>
    <lineage>
        <taxon>Eukaryota</taxon>
        <taxon>Viridiplantae</taxon>
        <taxon>Streptophyta</taxon>
        <taxon>Embryophyta</taxon>
        <taxon>Tracheophyta</taxon>
        <taxon>Spermatophyta</taxon>
        <taxon>Magnoliopsida</taxon>
        <taxon>eudicotyledons</taxon>
        <taxon>Gunneridae</taxon>
        <taxon>Pentapetalae</taxon>
        <taxon>rosids</taxon>
        <taxon>fabids</taxon>
        <taxon>Fabales</taxon>
        <taxon>Fabaceae</taxon>
        <taxon>Papilionoideae</taxon>
        <taxon>50 kb inversion clade</taxon>
        <taxon>dalbergioids sensu lato</taxon>
        <taxon>Dalbergieae</taxon>
        <taxon>Pterocarpus clade</taxon>
        <taxon>Arachis</taxon>
    </lineage>
</organism>
<feature type="transmembrane region" description="Helical" evidence="2">
    <location>
        <begin position="38"/>
        <end position="59"/>
    </location>
</feature>
<proteinExistence type="predicted"/>
<dbReference type="AlphaFoldDB" id="A0A9C6T571"/>